<dbReference type="OrthoDB" id="9802352at2"/>
<dbReference type="PANTHER" id="PTHR23077">
    <property type="entry name" value="AAA-FAMILY ATPASE"/>
    <property type="match status" value="1"/>
</dbReference>
<reference evidence="2 3" key="1">
    <citation type="submission" date="2018-08" db="EMBL/GenBank/DDBJ databases">
        <title>Paraburkholderia sp. DHOM06 isolated from forest soil.</title>
        <authorList>
            <person name="Gao Z.-H."/>
            <person name="Qiu L.-H."/>
        </authorList>
    </citation>
    <scope>NUCLEOTIDE SEQUENCE [LARGE SCALE GENOMIC DNA]</scope>
    <source>
        <strain evidence="2 3">DHOM06</strain>
    </source>
</reference>
<sequence>MRRAACSLPNSCRLGCDCESCTDSYGLSMTDTAARPYPDNAALLEEGRDFIDLVLECGSVHDERASRAWRQIVARMTETLQAGIFLSWIHVAVVFRLSALDQQLLWLALIVESDDVYRQRVESLFAGDDENSPEPTRTASAEQAQPRVSLRAARSLLGDIQSRFLPDAPLLSNFLIDTSQLNLAAMAGSYRLSPPLVPYLMAIAAPQATMDDVTLPDIVEDCDLRDHLIDERTKRQLMRFIDVCGAIQTSPARVVLYLQGSDAVLLDSLGAATFGQLGYTVAKLDARLLRRTYERADARRSTLVASLRLLCRDALLCNQVLALANIDVLRGEKFEGDVRDDIVETVLHTILEAHRYLLVVNAAPGHPGTAPLRLDLPDVMSFRIRIEAPGADLRRQAWLKHAARFELQLGEEVLNQLANDFSFSEGQIANVVRDASSARMLSETPGATTDIIIEACREEAEAEQPGVATVLRWSYRMDDLVVPSRTREVLDELMNHIKYRHRVVEEWGFGDKYAGTRNLSALFYGPPGTGKTMAAMAVANGARRSLYRVDLAKLFNKYIGETEKQLARLFDRANDAGYILFFDEAESLFQKRNGGGGGGGDTADRFLNVQVGYMLQRLETYPGPVILATNLRGNIDLAMYRRTRFFVEFPFPAPAERKALWLNAFPPPTPLANDIDFDRLAEKAVLAGGSIQTVALSAAFRAAAEGGAVSMHHIARSIELEYGKLGKLVTEGEFG</sequence>
<dbReference type="GO" id="GO:0016887">
    <property type="term" value="F:ATP hydrolysis activity"/>
    <property type="evidence" value="ECO:0007669"/>
    <property type="project" value="InterPro"/>
</dbReference>
<evidence type="ECO:0000313" key="2">
    <source>
        <dbReference type="EMBL" id="RDU97335.1"/>
    </source>
</evidence>
<dbReference type="Pfam" id="PF22977">
    <property type="entry name" value="WHD"/>
    <property type="match status" value="1"/>
</dbReference>
<proteinExistence type="predicted"/>
<dbReference type="SMART" id="SM00382">
    <property type="entry name" value="AAA"/>
    <property type="match status" value="1"/>
</dbReference>
<name>A0A3D8JXH3_9BURK</name>
<comment type="caution">
    <text evidence="2">The sequence shown here is derived from an EMBL/GenBank/DDBJ whole genome shotgun (WGS) entry which is preliminary data.</text>
</comment>
<accession>A0A3D8JXH3</accession>
<keyword evidence="2" id="KW-0547">Nucleotide-binding</keyword>
<keyword evidence="3" id="KW-1185">Reference proteome</keyword>
<dbReference type="Gene3D" id="3.40.50.300">
    <property type="entry name" value="P-loop containing nucleotide triphosphate hydrolases"/>
    <property type="match status" value="1"/>
</dbReference>
<dbReference type="InterPro" id="IPR003593">
    <property type="entry name" value="AAA+_ATPase"/>
</dbReference>
<dbReference type="Proteomes" id="UP000256838">
    <property type="component" value="Unassembled WGS sequence"/>
</dbReference>
<protein>
    <submittedName>
        <fullName evidence="2">ATP-binding protein</fullName>
    </submittedName>
</protein>
<keyword evidence="2" id="KW-0067">ATP-binding</keyword>
<dbReference type="InterPro" id="IPR027417">
    <property type="entry name" value="P-loop_NTPase"/>
</dbReference>
<evidence type="ECO:0000313" key="3">
    <source>
        <dbReference type="Proteomes" id="UP000256838"/>
    </source>
</evidence>
<dbReference type="GO" id="GO:0005524">
    <property type="term" value="F:ATP binding"/>
    <property type="evidence" value="ECO:0007669"/>
    <property type="project" value="UniProtKB-KW"/>
</dbReference>
<dbReference type="PANTHER" id="PTHR23077:SF198">
    <property type="entry name" value="ATP-DEPENDENT ZINC METALLOPROTEASE FTSH"/>
    <property type="match status" value="1"/>
</dbReference>
<dbReference type="Pfam" id="PF00004">
    <property type="entry name" value="AAA"/>
    <property type="match status" value="1"/>
</dbReference>
<dbReference type="InterPro" id="IPR050168">
    <property type="entry name" value="AAA_ATPase_domain"/>
</dbReference>
<evidence type="ECO:0000259" key="1">
    <source>
        <dbReference type="SMART" id="SM00382"/>
    </source>
</evidence>
<gene>
    <name evidence="2" type="ORF">DWV00_19080</name>
</gene>
<dbReference type="InterPro" id="IPR054472">
    <property type="entry name" value="WHD"/>
</dbReference>
<dbReference type="InterPro" id="IPR003959">
    <property type="entry name" value="ATPase_AAA_core"/>
</dbReference>
<dbReference type="CDD" id="cd19481">
    <property type="entry name" value="RecA-like_protease"/>
    <property type="match status" value="1"/>
</dbReference>
<dbReference type="EMBL" id="QRGA01000010">
    <property type="protein sequence ID" value="RDU97335.1"/>
    <property type="molecule type" value="Genomic_DNA"/>
</dbReference>
<organism evidence="2 3">
    <name type="scientific">Trinickia dinghuensis</name>
    <dbReference type="NCBI Taxonomy" id="2291023"/>
    <lineage>
        <taxon>Bacteria</taxon>
        <taxon>Pseudomonadati</taxon>
        <taxon>Pseudomonadota</taxon>
        <taxon>Betaproteobacteria</taxon>
        <taxon>Burkholderiales</taxon>
        <taxon>Burkholderiaceae</taxon>
        <taxon>Trinickia</taxon>
    </lineage>
</organism>
<dbReference type="SUPFAM" id="SSF52540">
    <property type="entry name" value="P-loop containing nucleoside triphosphate hydrolases"/>
    <property type="match status" value="2"/>
</dbReference>
<feature type="domain" description="AAA+ ATPase" evidence="1">
    <location>
        <begin position="517"/>
        <end position="655"/>
    </location>
</feature>
<dbReference type="AlphaFoldDB" id="A0A3D8JXH3"/>